<accession>A0A5A8C1U6</accession>
<dbReference type="Proteomes" id="UP000322899">
    <property type="component" value="Unassembled WGS sequence"/>
</dbReference>
<proteinExistence type="predicted"/>
<evidence type="ECO:0000256" key="1">
    <source>
        <dbReference type="SAM" id="MobiDB-lite"/>
    </source>
</evidence>
<dbReference type="EMBL" id="VLTO01000015">
    <property type="protein sequence ID" value="KAA0175326.1"/>
    <property type="molecule type" value="Genomic_DNA"/>
</dbReference>
<evidence type="ECO:0000313" key="5">
    <source>
        <dbReference type="Proteomes" id="UP000323011"/>
    </source>
</evidence>
<reference evidence="4 5" key="1">
    <citation type="submission" date="2019-07" db="EMBL/GenBank/DDBJ databases">
        <title>Genomes of Cafeteria roenbergensis.</title>
        <authorList>
            <person name="Fischer M.G."/>
            <person name="Hackl T."/>
            <person name="Roman M."/>
        </authorList>
    </citation>
    <scope>NUCLEOTIDE SEQUENCE [LARGE SCALE GENOMIC DNA]</scope>
    <source>
        <strain evidence="2 5">BVI</strain>
        <strain evidence="3 4">E4-10P</strain>
    </source>
</reference>
<feature type="compositionally biased region" description="Basic residues" evidence="1">
    <location>
        <begin position="360"/>
        <end position="370"/>
    </location>
</feature>
<protein>
    <recommendedName>
        <fullName evidence="6">K Homology domain-containing protein</fullName>
    </recommendedName>
</protein>
<dbReference type="Proteomes" id="UP000323011">
    <property type="component" value="Unassembled WGS sequence"/>
</dbReference>
<keyword evidence="5" id="KW-1185">Reference proteome</keyword>
<evidence type="ECO:0000313" key="2">
    <source>
        <dbReference type="EMBL" id="KAA0146597.1"/>
    </source>
</evidence>
<feature type="compositionally biased region" description="Low complexity" evidence="1">
    <location>
        <begin position="371"/>
        <end position="382"/>
    </location>
</feature>
<evidence type="ECO:0000313" key="3">
    <source>
        <dbReference type="EMBL" id="KAA0175326.1"/>
    </source>
</evidence>
<feature type="compositionally biased region" description="Gly residues" evidence="1">
    <location>
        <begin position="400"/>
        <end position="438"/>
    </location>
</feature>
<dbReference type="AlphaFoldDB" id="A0A5A8C1U6"/>
<name>A0A5A8C1U6_CAFRO</name>
<evidence type="ECO:0000313" key="4">
    <source>
        <dbReference type="Proteomes" id="UP000322899"/>
    </source>
</evidence>
<gene>
    <name evidence="3" type="ORF">FNF27_03334</name>
    <name evidence="2" type="ORF">FNF29_07930</name>
</gene>
<dbReference type="EMBL" id="VLTN01000082">
    <property type="protein sequence ID" value="KAA0146597.1"/>
    <property type="molecule type" value="Genomic_DNA"/>
</dbReference>
<comment type="caution">
    <text evidence="2">The sequence shown here is derived from an EMBL/GenBank/DDBJ whole genome shotgun (WGS) entry which is preliminary data.</text>
</comment>
<feature type="region of interest" description="Disordered" evidence="1">
    <location>
        <begin position="351"/>
        <end position="444"/>
    </location>
</feature>
<sequence length="444" mass="44577">MGQASSASALENEVVLCFYVDLEVFVPTEELVLVIGDSLQRAAWIRHNIGVQLKFPTVAEADATGAAWCPVVVSGECRDVHAAFLTIKDQVDEVDDVVVKFRLAPSLRSALLARDMALLRTVAADSDVRVHVPALEDPEGALASLEGAADNVFRVFDGMWEALDATLRKSCRGSVAFPHDATGLVIGPKGAKLTAVQSATSVRDVNVSKRPFTRSDLAAATATAALSGPLKPGHLGRGGVVGFTAAQVAEVEARLRPATASAEAATGSAPGREAGELGEATVYAGHRSCLETALLAFAAVATGKRAEDAVAMAQRAMREAGWPVPVQRAHAGLWISSVPCDDAASAALSSEPIGGAGSHRGGHGSSRGKKAAAGGPADGAASWRSAEAASTGKPRSEGSRPGGGGGGMARGGGGGGSGGGGRGRARGGGGRGGGGGAAGARSRA</sequence>
<organism evidence="2 5">
    <name type="scientific">Cafeteria roenbergensis</name>
    <name type="common">Marine flagellate</name>
    <dbReference type="NCBI Taxonomy" id="33653"/>
    <lineage>
        <taxon>Eukaryota</taxon>
        <taxon>Sar</taxon>
        <taxon>Stramenopiles</taxon>
        <taxon>Bigyra</taxon>
        <taxon>Opalozoa</taxon>
        <taxon>Bicosoecida</taxon>
        <taxon>Cafeteriaceae</taxon>
        <taxon>Cafeteria</taxon>
    </lineage>
</organism>
<evidence type="ECO:0008006" key="6">
    <source>
        <dbReference type="Google" id="ProtNLM"/>
    </source>
</evidence>